<dbReference type="SUPFAM" id="SSF52200">
    <property type="entry name" value="Toll/Interleukin receptor TIR domain"/>
    <property type="match status" value="3"/>
</dbReference>
<dbReference type="PROSITE" id="PS50104">
    <property type="entry name" value="TIR"/>
    <property type="match status" value="2"/>
</dbReference>
<organism evidence="7 8">
    <name type="scientific">Acanthaster planci</name>
    <name type="common">Crown-of-thorns starfish</name>
    <dbReference type="NCBI Taxonomy" id="133434"/>
    <lineage>
        <taxon>Eukaryota</taxon>
        <taxon>Metazoa</taxon>
        <taxon>Echinodermata</taxon>
        <taxon>Eleutherozoa</taxon>
        <taxon>Asterozoa</taxon>
        <taxon>Asteroidea</taxon>
        <taxon>Valvatacea</taxon>
        <taxon>Valvatida</taxon>
        <taxon>Acanthasteridae</taxon>
        <taxon>Acanthaster</taxon>
    </lineage>
</organism>
<evidence type="ECO:0000256" key="5">
    <source>
        <dbReference type="SAM" id="MobiDB-lite"/>
    </source>
</evidence>
<dbReference type="PANTHER" id="PTHR32009:SF39">
    <property type="entry name" value="TIR DOMAIN-CONTAINING PROTEIN"/>
    <property type="match status" value="1"/>
</dbReference>
<dbReference type="KEGG" id="aplc:110979699"/>
<evidence type="ECO:0000256" key="4">
    <source>
        <dbReference type="ARBA" id="ARBA00047304"/>
    </source>
</evidence>
<gene>
    <name evidence="8 9" type="primary">LOC110979699</name>
</gene>
<dbReference type="RefSeq" id="XP_022091418.1">
    <property type="nucleotide sequence ID" value="XM_022235726.1"/>
</dbReference>
<sequence length="912" mass="102528">MEGFLVKDSLTVLTQNGECSIQLCLGDITKLKHKDKVDVILISAFQGDYSPTPTSVIGALLRNLEINVRHLARDKEEDLRKLYSCWWSRPLPADKPYNRLLCFETKLFGSRRPQELVSDVFRCLVPILNNKDGTVITPLLNTGDQGFDQVVMLKGMVEAAVNWMKAGLPLRMLKIVLYCQGKDDEAMAKAAERDYSRVFKSFEDLKECYMMKDLTPKEVTIDFDVYLSFSQHDTKVVDLITDKLHSNKSDIRIFDSRQMMNMDSVWQEDMYDVMMHSARVITVLTPNYLQCTACIEQYNIAMCCSRKAMRNMLAPFYVKESPLPTYMTQVQYVDCRSSVTERIGEACHQVVISLSVTLRAEPQMDPSLQYDVFVSYSHADSERANHIVATLKRLNPDLRLFFDIQELKTGSAWQRTLYHSIDGTRVMLALISNKYLSSAVCQEEYNLALAKHCSQSSSLKLVPVCIEDIYGVAAEFTKVKMVNAKGGRFQAAVDATCTAVVDWLADKDVPDNGKELFRQDKNLAADADVVTESQRYVQFKKQYGTKDALLPKTGRFVTALPKSVPARPEKSEGEDEASKCDVAFSFAEEDEKYAQHLAKLLMRVKGIMVKMKATSDHERLALMDQAKHVVAFLSPHYTHCSEKCEEFNIILSRQRLSRGRILFPVHLHVLPQQPTYFHLVPSGVNASDKLWPELCTILKTDRDMYVLEKHTNNISLPTELALQEAACQILQEIQTQRTSSLPSSEEVKASPTLLNVNKVQYQVDHAFTTDTDSVGEYLLSLTLDEEETADAQTLNDMKVVEHSQSPVQAQPDPVEEAPSQTELAVTSSKQPESCTEEPVLTSSKQLESCTEEPLLTGSQPGSTTAHQPGGTSVELVRTGSYTGNAKEECSHSDIVRLNEARKHKGSRSCALV</sequence>
<dbReference type="GeneID" id="110979699"/>
<dbReference type="PANTHER" id="PTHR32009">
    <property type="entry name" value="TMV RESISTANCE PROTEIN N-LIKE"/>
    <property type="match status" value="1"/>
</dbReference>
<evidence type="ECO:0000313" key="8">
    <source>
        <dbReference type="RefSeq" id="XP_022091418.1"/>
    </source>
</evidence>
<keyword evidence="2" id="KW-0378">Hydrolase</keyword>
<reference evidence="8 9" key="1">
    <citation type="submission" date="2025-04" db="UniProtKB">
        <authorList>
            <consortium name="RefSeq"/>
        </authorList>
    </citation>
    <scope>IDENTIFICATION</scope>
</reference>
<feature type="domain" description="TIR" evidence="6">
    <location>
        <begin position="221"/>
        <end position="358"/>
    </location>
</feature>
<evidence type="ECO:0000313" key="7">
    <source>
        <dbReference type="Proteomes" id="UP000694845"/>
    </source>
</evidence>
<dbReference type="EC" id="3.2.2.6" evidence="1"/>
<feature type="domain" description="TIR" evidence="6">
    <location>
        <begin position="368"/>
        <end position="525"/>
    </location>
</feature>
<dbReference type="Gene3D" id="3.40.50.10140">
    <property type="entry name" value="Toll/interleukin-1 receptor homology (TIR) domain"/>
    <property type="match status" value="3"/>
</dbReference>
<evidence type="ECO:0000256" key="1">
    <source>
        <dbReference type="ARBA" id="ARBA00011982"/>
    </source>
</evidence>
<dbReference type="InterPro" id="IPR000157">
    <property type="entry name" value="TIR_dom"/>
</dbReference>
<evidence type="ECO:0000256" key="3">
    <source>
        <dbReference type="ARBA" id="ARBA00023027"/>
    </source>
</evidence>
<accession>A0A8B7YDT2</accession>
<feature type="compositionally biased region" description="Polar residues" evidence="5">
    <location>
        <begin position="856"/>
        <end position="870"/>
    </location>
</feature>
<name>A0A8B7YDT2_ACAPL</name>
<dbReference type="InterPro" id="IPR035897">
    <property type="entry name" value="Toll_tir_struct_dom_sf"/>
</dbReference>
<comment type="catalytic activity">
    <reaction evidence="4">
        <text>NAD(+) + H2O = ADP-D-ribose + nicotinamide + H(+)</text>
        <dbReference type="Rhea" id="RHEA:16301"/>
        <dbReference type="ChEBI" id="CHEBI:15377"/>
        <dbReference type="ChEBI" id="CHEBI:15378"/>
        <dbReference type="ChEBI" id="CHEBI:17154"/>
        <dbReference type="ChEBI" id="CHEBI:57540"/>
        <dbReference type="ChEBI" id="CHEBI:57967"/>
        <dbReference type="EC" id="3.2.2.6"/>
    </reaction>
    <physiologicalReaction direction="left-to-right" evidence="4">
        <dbReference type="Rhea" id="RHEA:16302"/>
    </physiologicalReaction>
</comment>
<dbReference type="OrthoDB" id="10037120at2759"/>
<keyword evidence="3" id="KW-0520">NAD</keyword>
<feature type="region of interest" description="Disordered" evidence="5">
    <location>
        <begin position="824"/>
        <end position="875"/>
    </location>
</feature>
<keyword evidence="7" id="KW-1185">Reference proteome</keyword>
<evidence type="ECO:0000256" key="2">
    <source>
        <dbReference type="ARBA" id="ARBA00022801"/>
    </source>
</evidence>
<dbReference type="SMART" id="SM00255">
    <property type="entry name" value="TIR"/>
    <property type="match status" value="1"/>
</dbReference>
<evidence type="ECO:0000313" key="9">
    <source>
        <dbReference type="RefSeq" id="XP_022091419.1"/>
    </source>
</evidence>
<dbReference type="Pfam" id="PF13676">
    <property type="entry name" value="TIR_2"/>
    <property type="match status" value="3"/>
</dbReference>
<dbReference type="GO" id="GO:0007165">
    <property type="term" value="P:signal transduction"/>
    <property type="evidence" value="ECO:0007669"/>
    <property type="project" value="InterPro"/>
</dbReference>
<protein>
    <recommendedName>
        <fullName evidence="1">ADP-ribosyl cyclase/cyclic ADP-ribose hydrolase</fullName>
        <ecNumber evidence="1">3.2.2.6</ecNumber>
    </recommendedName>
</protein>
<feature type="compositionally biased region" description="Polar residues" evidence="5">
    <location>
        <begin position="824"/>
        <end position="833"/>
    </location>
</feature>
<dbReference type="GO" id="GO:0061809">
    <property type="term" value="F:NAD+ nucleosidase activity, cyclic ADP-ribose generating"/>
    <property type="evidence" value="ECO:0007669"/>
    <property type="project" value="UniProtKB-EC"/>
</dbReference>
<dbReference type="AlphaFoldDB" id="A0A8B7YDT2"/>
<dbReference type="OMA" id="CFETRGK"/>
<evidence type="ECO:0000259" key="6">
    <source>
        <dbReference type="PROSITE" id="PS50104"/>
    </source>
</evidence>
<dbReference type="Proteomes" id="UP000694845">
    <property type="component" value="Unplaced"/>
</dbReference>
<proteinExistence type="predicted"/>
<dbReference type="RefSeq" id="XP_022091419.1">
    <property type="nucleotide sequence ID" value="XM_022235727.1"/>
</dbReference>